<dbReference type="InterPro" id="IPR013320">
    <property type="entry name" value="ConA-like_dom_sf"/>
</dbReference>
<name>A0A815SI59_9BILA</name>
<dbReference type="Pfam" id="PF07484">
    <property type="entry name" value="Collar"/>
    <property type="match status" value="1"/>
</dbReference>
<evidence type="ECO:0000313" key="3">
    <source>
        <dbReference type="Proteomes" id="UP000663832"/>
    </source>
</evidence>
<reference evidence="2" key="1">
    <citation type="submission" date="2021-02" db="EMBL/GenBank/DDBJ databases">
        <authorList>
            <person name="Nowell W R."/>
        </authorList>
    </citation>
    <scope>NUCLEOTIDE SEQUENCE</scope>
</reference>
<dbReference type="Gene3D" id="3.90.1340.10">
    <property type="entry name" value="Phage tail collar domain"/>
    <property type="match status" value="1"/>
</dbReference>
<evidence type="ECO:0000313" key="2">
    <source>
        <dbReference type="EMBL" id="CAF1488429.1"/>
    </source>
</evidence>
<dbReference type="InterPro" id="IPR037053">
    <property type="entry name" value="Phage_tail_collar_dom_sf"/>
</dbReference>
<dbReference type="OrthoDB" id="10056189at2759"/>
<dbReference type="SUPFAM" id="SSF88874">
    <property type="entry name" value="Receptor-binding domain of short tail fibre protein gp12"/>
    <property type="match status" value="1"/>
</dbReference>
<feature type="domain" description="Phage tail collar" evidence="1">
    <location>
        <begin position="401"/>
        <end position="457"/>
    </location>
</feature>
<dbReference type="AlphaFoldDB" id="A0A815SI59"/>
<organism evidence="2 3">
    <name type="scientific">Adineta steineri</name>
    <dbReference type="NCBI Taxonomy" id="433720"/>
    <lineage>
        <taxon>Eukaryota</taxon>
        <taxon>Metazoa</taxon>
        <taxon>Spiralia</taxon>
        <taxon>Gnathifera</taxon>
        <taxon>Rotifera</taxon>
        <taxon>Eurotatoria</taxon>
        <taxon>Bdelloidea</taxon>
        <taxon>Adinetida</taxon>
        <taxon>Adinetidae</taxon>
        <taxon>Adineta</taxon>
    </lineage>
</organism>
<dbReference type="EMBL" id="CAJNOM010000533">
    <property type="protein sequence ID" value="CAF1488429.1"/>
    <property type="molecule type" value="Genomic_DNA"/>
</dbReference>
<dbReference type="InterPro" id="IPR011083">
    <property type="entry name" value="Phage_tail_collar_dom"/>
</dbReference>
<dbReference type="SUPFAM" id="SSF49899">
    <property type="entry name" value="Concanavalin A-like lectins/glucanases"/>
    <property type="match status" value="2"/>
</dbReference>
<proteinExistence type="predicted"/>
<sequence length="579" mass="63358">MYINLDRSTTVSTDESVNTTTNFSSTTIPSEYDIPYANYTCAGKTANPRSNLSTFWSFDSNTYDSLNQANATAINNPMYFAAYAGPGNCIMFDGISQYAIAPLIDFTNQSFTIELVIFLNTFLKTAMISILSQCASMNETNQCFNLGILNSKLFFGFNNDNLYGTTSLAVNQWYHLAFVFDIENLNQRVYLNGVLDGSRTATNPYLGTFGNTIIGYQTNGPKSSLFPGYMDNLLIYRGRVKTDCEIHTDTFLYAYYSWDNGLPIDDGPNSIDGTFVKSVSSVSGYSNNGLSFSSTGSYFVVADFTALGLSYDPFTLSIWVKPSSFGGSIVHIAFNADGTTNCHTILGMSSSGQPVAQNYDITKIGLYSISDSNPLPLNQWTHLVETFSINNGYSQWDLPPGVILAFAGTTVPDGWLSCDGNAISRLQYQNLFLVIGTIYGVGDHVTTFNLPDFRGRTLVGVGQGPTLTNRLLGQSFGTEKHILSVNEMPAHSHDVNDPGHAHKMGNPVGQVWETAGGKTNRFSYGTNNHGVPNNPPTQTERTGISLKTTGSSAAHNNMPPSLAINYIIKVLMRKFYFIE</sequence>
<dbReference type="Proteomes" id="UP000663832">
    <property type="component" value="Unassembled WGS sequence"/>
</dbReference>
<protein>
    <recommendedName>
        <fullName evidence="1">Phage tail collar domain-containing protein</fullName>
    </recommendedName>
</protein>
<gene>
    <name evidence="2" type="ORF">QVE165_LOCUS42708</name>
</gene>
<dbReference type="Gene3D" id="2.60.120.200">
    <property type="match status" value="2"/>
</dbReference>
<keyword evidence="3" id="KW-1185">Reference proteome</keyword>
<comment type="caution">
    <text evidence="2">The sequence shown here is derived from an EMBL/GenBank/DDBJ whole genome shotgun (WGS) entry which is preliminary data.</text>
</comment>
<dbReference type="Pfam" id="PF13385">
    <property type="entry name" value="Laminin_G_3"/>
    <property type="match status" value="2"/>
</dbReference>
<accession>A0A815SI59</accession>
<evidence type="ECO:0000259" key="1">
    <source>
        <dbReference type="Pfam" id="PF07484"/>
    </source>
</evidence>